<keyword evidence="4" id="KW-1185">Reference proteome</keyword>
<proteinExistence type="predicted"/>
<dbReference type="EMBL" id="JBHUME010000008">
    <property type="protein sequence ID" value="MFD2613743.1"/>
    <property type="molecule type" value="Genomic_DNA"/>
</dbReference>
<keyword evidence="1" id="KW-0812">Transmembrane</keyword>
<sequence>MSAYLQSITQLNIVSVLILLIVIISIVQGTKKGATGSAKHLFFFVAEGAMTVISLLAAWKAAGLLSEEVQQWLVSRNITIPGTELNAMQKLFYTAVTAFRDFTLLRVGVLFLIGYAIVKNVLYFFGYLALRMWDKKERTASSAAPSSAFSSLTGGMIGVLVGAGRAVMVIALLFIFTTLFPKTQASAYIAESPFYQQGATQLIQPITGEWIAEQVPVFTRAVEDEFNKILQRKYEVIDHNIPDDIALAAKAIVKDAGSEEEKARLLYDWVGTRVKYDNQKVELYESRNIWKEQTPQDTFDTREGVCIDYSRLYAVMARSVNLQVKVVTGLGYDGKGGYGPHAWNEVYLEKEQAWIPLDTTWASAGNWFNPDRFYETHIKESA</sequence>
<dbReference type="PANTHER" id="PTHR46333">
    <property type="entry name" value="CYTOKINESIS PROTEIN 3"/>
    <property type="match status" value="1"/>
</dbReference>
<dbReference type="PANTHER" id="PTHR46333:SF2">
    <property type="entry name" value="CYTOKINESIS PROTEIN 3"/>
    <property type="match status" value="1"/>
</dbReference>
<dbReference type="InterPro" id="IPR052557">
    <property type="entry name" value="CAP/Cytokinesis_protein"/>
</dbReference>
<reference evidence="4" key="1">
    <citation type="journal article" date="2019" name="Int. J. Syst. Evol. Microbiol.">
        <title>The Global Catalogue of Microorganisms (GCM) 10K type strain sequencing project: providing services to taxonomists for standard genome sequencing and annotation.</title>
        <authorList>
            <consortium name="The Broad Institute Genomics Platform"/>
            <consortium name="The Broad Institute Genome Sequencing Center for Infectious Disease"/>
            <person name="Wu L."/>
            <person name="Ma J."/>
        </authorList>
    </citation>
    <scope>NUCLEOTIDE SEQUENCE [LARGE SCALE GENOMIC DNA]</scope>
    <source>
        <strain evidence="4">KCTC 3950</strain>
    </source>
</reference>
<dbReference type="RefSeq" id="WP_377603804.1">
    <property type="nucleotide sequence ID" value="NZ_JBHUME010000008.1"/>
</dbReference>
<name>A0ABW5PFA7_9BACL</name>
<feature type="transmembrane region" description="Helical" evidence="1">
    <location>
        <begin position="12"/>
        <end position="29"/>
    </location>
</feature>
<dbReference type="SUPFAM" id="SSF54001">
    <property type="entry name" value="Cysteine proteinases"/>
    <property type="match status" value="1"/>
</dbReference>
<feature type="transmembrane region" description="Helical" evidence="1">
    <location>
        <begin position="109"/>
        <end position="130"/>
    </location>
</feature>
<comment type="caution">
    <text evidence="3">The sequence shown here is derived from an EMBL/GenBank/DDBJ whole genome shotgun (WGS) entry which is preliminary data.</text>
</comment>
<feature type="transmembrane region" description="Helical" evidence="1">
    <location>
        <begin position="151"/>
        <end position="176"/>
    </location>
</feature>
<keyword evidence="1" id="KW-0472">Membrane</keyword>
<dbReference type="SMART" id="SM00460">
    <property type="entry name" value="TGc"/>
    <property type="match status" value="1"/>
</dbReference>
<dbReference type="InterPro" id="IPR002931">
    <property type="entry name" value="Transglutaminase-like"/>
</dbReference>
<gene>
    <name evidence="3" type="ORF">ACFSUF_15025</name>
</gene>
<dbReference type="Pfam" id="PF01841">
    <property type="entry name" value="Transglut_core"/>
    <property type="match status" value="1"/>
</dbReference>
<accession>A0ABW5PFA7</accession>
<evidence type="ECO:0000313" key="4">
    <source>
        <dbReference type="Proteomes" id="UP001597541"/>
    </source>
</evidence>
<feature type="domain" description="Transglutaminase-like" evidence="2">
    <location>
        <begin position="298"/>
        <end position="361"/>
    </location>
</feature>
<evidence type="ECO:0000313" key="3">
    <source>
        <dbReference type="EMBL" id="MFD2613743.1"/>
    </source>
</evidence>
<evidence type="ECO:0000256" key="1">
    <source>
        <dbReference type="SAM" id="Phobius"/>
    </source>
</evidence>
<protein>
    <submittedName>
        <fullName evidence="3">Transglutaminase domain-containing protein</fullName>
    </submittedName>
</protein>
<dbReference type="Gene3D" id="3.10.620.30">
    <property type="match status" value="1"/>
</dbReference>
<organism evidence="3 4">
    <name type="scientific">Paenibacillus gansuensis</name>
    <dbReference type="NCBI Taxonomy" id="306542"/>
    <lineage>
        <taxon>Bacteria</taxon>
        <taxon>Bacillati</taxon>
        <taxon>Bacillota</taxon>
        <taxon>Bacilli</taxon>
        <taxon>Bacillales</taxon>
        <taxon>Paenibacillaceae</taxon>
        <taxon>Paenibacillus</taxon>
    </lineage>
</organism>
<feature type="transmembrane region" description="Helical" evidence="1">
    <location>
        <begin position="41"/>
        <end position="59"/>
    </location>
</feature>
<keyword evidence="1" id="KW-1133">Transmembrane helix</keyword>
<dbReference type="InterPro" id="IPR038765">
    <property type="entry name" value="Papain-like_cys_pep_sf"/>
</dbReference>
<dbReference type="Proteomes" id="UP001597541">
    <property type="component" value="Unassembled WGS sequence"/>
</dbReference>
<evidence type="ECO:0000259" key="2">
    <source>
        <dbReference type="SMART" id="SM00460"/>
    </source>
</evidence>